<evidence type="ECO:0000313" key="2">
    <source>
        <dbReference type="EMBL" id="GAI13424.1"/>
    </source>
</evidence>
<dbReference type="PANTHER" id="PTHR11461">
    <property type="entry name" value="SERINE PROTEASE INHIBITOR, SERPIN"/>
    <property type="match status" value="1"/>
</dbReference>
<sequence length="321" mass="37108">MRFKGFDLEELNSGFHDLLLSIKNADSDIDLAIANSIWYKLGYKVKEDFIERNRKYFDSEVNEIDFAAPEAVDTINGWIEEETRGKIDKMLSEIPADAVMYLINAIYFKGNWTYQFDEVLTSDDDFYLLDGTTKKVPMMSQEEEFLYYNGDNFSVTRLPYGQEKMVMYIILPDEGVNLDSVIESLDTDRWKDILESFSSKQVYISMPKYKMEYGIKLLNDVLAKLGMEIAFGSGADFSGISPDIFISKVLHKAVIEVNEKRVLEIIEYRAELEKWGISLEDLAKVSPRKESLREHYKKVARVIVKNSDILNILLQTKRLPV</sequence>
<dbReference type="GO" id="GO:0005615">
    <property type="term" value="C:extracellular space"/>
    <property type="evidence" value="ECO:0007669"/>
    <property type="project" value="InterPro"/>
</dbReference>
<dbReference type="SMART" id="SM00093">
    <property type="entry name" value="SERPIN"/>
    <property type="match status" value="1"/>
</dbReference>
<feature type="domain" description="Serpin" evidence="1">
    <location>
        <begin position="1"/>
        <end position="288"/>
    </location>
</feature>
<dbReference type="SUPFAM" id="SSF56574">
    <property type="entry name" value="Serpins"/>
    <property type="match status" value="1"/>
</dbReference>
<proteinExistence type="predicted"/>
<dbReference type="InterPro" id="IPR036186">
    <property type="entry name" value="Serpin_sf"/>
</dbReference>
<comment type="caution">
    <text evidence="2">The sequence shown here is derived from an EMBL/GenBank/DDBJ whole genome shotgun (WGS) entry which is preliminary data.</text>
</comment>
<dbReference type="GO" id="GO:0004867">
    <property type="term" value="F:serine-type endopeptidase inhibitor activity"/>
    <property type="evidence" value="ECO:0007669"/>
    <property type="project" value="InterPro"/>
</dbReference>
<organism evidence="2">
    <name type="scientific">marine sediment metagenome</name>
    <dbReference type="NCBI Taxonomy" id="412755"/>
    <lineage>
        <taxon>unclassified sequences</taxon>
        <taxon>metagenomes</taxon>
        <taxon>ecological metagenomes</taxon>
    </lineage>
</organism>
<dbReference type="Pfam" id="PF00079">
    <property type="entry name" value="Serpin"/>
    <property type="match status" value="1"/>
</dbReference>
<feature type="non-terminal residue" evidence="2">
    <location>
        <position position="321"/>
    </location>
</feature>
<evidence type="ECO:0000259" key="1">
    <source>
        <dbReference type="SMART" id="SM00093"/>
    </source>
</evidence>
<dbReference type="InterPro" id="IPR023796">
    <property type="entry name" value="Serpin_dom"/>
</dbReference>
<name>X1N494_9ZZZZ</name>
<dbReference type="CDD" id="cd19588">
    <property type="entry name" value="serpin_miropin-like"/>
    <property type="match status" value="1"/>
</dbReference>
<dbReference type="AlphaFoldDB" id="X1N494"/>
<dbReference type="Gene3D" id="3.30.497.10">
    <property type="entry name" value="Antithrombin, subunit I, domain 2"/>
    <property type="match status" value="1"/>
</dbReference>
<gene>
    <name evidence="2" type="ORF">S06H3_18217</name>
</gene>
<dbReference type="InterPro" id="IPR042178">
    <property type="entry name" value="Serpin_sf_1"/>
</dbReference>
<reference evidence="2" key="1">
    <citation type="journal article" date="2014" name="Front. Microbiol.">
        <title>High frequency of phylogenetically diverse reductive dehalogenase-homologous genes in deep subseafloor sedimentary metagenomes.</title>
        <authorList>
            <person name="Kawai M."/>
            <person name="Futagami T."/>
            <person name="Toyoda A."/>
            <person name="Takaki Y."/>
            <person name="Nishi S."/>
            <person name="Hori S."/>
            <person name="Arai W."/>
            <person name="Tsubouchi T."/>
            <person name="Morono Y."/>
            <person name="Uchiyama I."/>
            <person name="Ito T."/>
            <person name="Fujiyama A."/>
            <person name="Inagaki F."/>
            <person name="Takami H."/>
        </authorList>
    </citation>
    <scope>NUCLEOTIDE SEQUENCE</scope>
    <source>
        <strain evidence="2">Expedition CK06-06</strain>
    </source>
</reference>
<dbReference type="InterPro" id="IPR000215">
    <property type="entry name" value="Serpin_fam"/>
</dbReference>
<protein>
    <recommendedName>
        <fullName evidence="1">Serpin domain-containing protein</fullName>
    </recommendedName>
</protein>
<accession>X1N494</accession>
<dbReference type="EMBL" id="BARV01009193">
    <property type="protein sequence ID" value="GAI13424.1"/>
    <property type="molecule type" value="Genomic_DNA"/>
</dbReference>
<dbReference type="PANTHER" id="PTHR11461:SF211">
    <property type="entry name" value="GH10112P-RELATED"/>
    <property type="match status" value="1"/>
</dbReference>
<dbReference type="Gene3D" id="2.30.39.10">
    <property type="entry name" value="Alpha-1-antitrypsin, domain 1"/>
    <property type="match status" value="1"/>
</dbReference>
<dbReference type="InterPro" id="IPR042185">
    <property type="entry name" value="Serpin_sf_2"/>
</dbReference>